<dbReference type="CDD" id="cd22332">
    <property type="entry name" value="HsdR_N"/>
    <property type="match status" value="1"/>
</dbReference>
<dbReference type="GeneID" id="60365971"/>
<comment type="subunit">
    <text evidence="10">The type I restriction/modification system is composed of three polypeptides R, M and S.</text>
</comment>
<dbReference type="Gene3D" id="3.90.1570.50">
    <property type="match status" value="1"/>
</dbReference>
<keyword evidence="4 10" id="KW-0547">Nucleotide-binding</keyword>
<dbReference type="RefSeq" id="WP_010992297.1">
    <property type="nucleotide sequence ID" value="NC_003228.3"/>
</dbReference>
<dbReference type="AlphaFoldDB" id="Q5LGC9"/>
<keyword evidence="12" id="KW-1185">Reference proteome</keyword>
<comment type="similarity">
    <text evidence="2 10">Belongs to the HsdR family.</text>
</comment>
<evidence type="ECO:0000256" key="6">
    <source>
        <dbReference type="ARBA" id="ARBA00022759"/>
    </source>
</evidence>
<gene>
    <name evidence="11" type="ORF">BF9343_1030</name>
</gene>
<dbReference type="EC" id="3.1.21.3" evidence="10"/>
<dbReference type="InterPro" id="IPR051268">
    <property type="entry name" value="Type-I_R_enzyme_R_subunit"/>
</dbReference>
<reference evidence="11 12" key="1">
    <citation type="journal article" date="2005" name="Science">
        <title>Extensive DNA inversions in the B. fragilis genome control variable gene expression.</title>
        <authorList>
            <person name="Cerdeno-Tarraga A.M."/>
            <person name="Patrick S."/>
            <person name="Crosmann L."/>
            <person name="Blakely G."/>
            <person name="Abratt V."/>
            <person name="Lennard N."/>
            <person name="Duerden B."/>
            <person name="Poxton I."/>
            <person name="Harris B."/>
            <person name="Quail M.A."/>
            <person name="Barron A."/>
            <person name="Clarck L."/>
            <person name="Corton C."/>
            <person name="Doggett J."/>
            <person name="Holden M.T.G."/>
            <person name="Larke N."/>
            <person name="Line A."/>
            <person name="Lord A."/>
            <person name="Norbertczak H."/>
            <person name="Ormond D."/>
            <person name="Price C."/>
            <person name="Rabbinowitsch E."/>
            <person name="Woodward J."/>
            <person name="Barrel B.G."/>
            <person name="Parkhill J."/>
        </authorList>
    </citation>
    <scope>NUCLEOTIDE SEQUENCE [LARGE SCALE GENOMIC DNA]</scope>
    <source>
        <strain evidence="12">ATCC 25285 / DSM 2151 / CCUG 4856 / JCM 11019 / LMG 10263 / NCTC 9343 / Onslow / VPI 2553 / EN-2</strain>
    </source>
</reference>
<dbReference type="GO" id="GO:0003677">
    <property type="term" value="F:DNA binding"/>
    <property type="evidence" value="ECO:0007669"/>
    <property type="project" value="UniProtKB-KW"/>
</dbReference>
<dbReference type="PANTHER" id="PTHR30195">
    <property type="entry name" value="TYPE I SITE-SPECIFIC DEOXYRIBONUCLEASE PROTEIN SUBUNIT M AND R"/>
    <property type="match status" value="1"/>
</dbReference>
<dbReference type="eggNOG" id="COG0610">
    <property type="taxonomic scope" value="Bacteria"/>
</dbReference>
<dbReference type="Pfam" id="PF04313">
    <property type="entry name" value="HSDR_N"/>
    <property type="match status" value="1"/>
</dbReference>
<dbReference type="PROSITE" id="PS51192">
    <property type="entry name" value="HELICASE_ATP_BIND_1"/>
    <property type="match status" value="1"/>
</dbReference>
<sequence>MNTIPLVDSERTTQNRVVNLLHDYCGYQYLGYKQDADNLPIIPEILGKFIKDTQHASNTEIDKVFRLLDLEISRCHDKDTLFQSNLNFYSYLRYGVNIQGDDGQSKTVKIIKWSEDNVADNIFSLAEEVTVRRNIEEYHTRRPDIVVYVNGMALGVIELKKSTVSVKDGVRQQIRNNGRDNEICHFFVPAQFLFAGNDSEGVHYGTILTPEKFWLRWKEPTGQSYPNDTSTPEPIPELFPRTEFPNELDRSLLQMLEPKRILRLIHDCVVYDGGIKKVCRPNQYFAFEAAKPRIRNKQSGIIWHSQGAGKSLMMVWLAQWILENMPNDPRVVIITDRDELDKQIENGFKDAGHKPIRAKSGNHLLSMLSEVEPNLICTLIHKFGIAGQEESAFSAEEKKLRGKRSPEQYMAALAEKLPKGFKAKGNIFVFVDECHRTQGGILNKAMKKIMGDDVMLIGFTGTPLLKQQKSKLTSRENFGNYIHTYKFNEAVKDQVILDLRYEAREIEQNLENEQAVDQLFEHITRNLSSKAKEELKSRWAVMKNLFSSRDRVRKIVADIVKDMQLISCLREGWGNAMLVCDSIYQAYRCWEVFQETQLKGHCAVVSSFNGKDASPEESSSGETQSEAEYKAEMAKKMFKDRTPEEFEEWAKTQFVDHPGDMKLLIVVSKLLTGFDAPSATYLYLDKKMEGHDLFQAICRVNRTNNEYEEKEFGYIVDYKQLFKNIEDAVNDYTTGAFSDYDKEDVEGLLTDRFENAKRDLDTALERVEHLCEPVAHPKTTNEFFDYFVFDQRSTEPNEEEAATIQSAPIREAFYNAVKILVTRYSAIALEMERAGYTTEEAQTIFERIKNFDNIRNAIMRRAGDIVDMKLYDQQMRNILDMYIDAKSSKVLAMLEDFSFLDLVLDSNSEEAEHEAEEALGGKDGVASTITANVRRVVNRKRESNPEEYRKFSERINRLLAEYRQGVLDYKEYLKAIAELARELGNRTFDPRLDTQGKQALFDNLGEDVALTLEVYQLIKVNAKQGFRTNDVKKAKLRRALESFTASKPFDVDDILRIVINNPEF</sequence>
<dbReference type="EMBL" id="CR626927">
    <property type="protein sequence ID" value="CAH06811.1"/>
    <property type="molecule type" value="Genomic_DNA"/>
</dbReference>
<name>Q5LGC9_BACFN</name>
<protein>
    <recommendedName>
        <fullName evidence="10">Type I restriction enzyme endonuclease subunit</fullName>
        <shortName evidence="10">R protein</shortName>
        <ecNumber evidence="10">3.1.21.3</ecNumber>
    </recommendedName>
</protein>
<dbReference type="KEGG" id="bfs:BF9343_1030"/>
<dbReference type="SUPFAM" id="SSF52540">
    <property type="entry name" value="P-loop containing nucleoside triphosphate hydrolases"/>
    <property type="match status" value="1"/>
</dbReference>
<dbReference type="InterPro" id="IPR040980">
    <property type="entry name" value="SWI2_SNF2"/>
</dbReference>
<evidence type="ECO:0000256" key="4">
    <source>
        <dbReference type="ARBA" id="ARBA00022741"/>
    </source>
</evidence>
<dbReference type="InterPro" id="IPR007409">
    <property type="entry name" value="Restrct_endonuc_type1_HsdR_N"/>
</dbReference>
<dbReference type="NCBIfam" id="TIGR00348">
    <property type="entry name" value="hsdR"/>
    <property type="match status" value="1"/>
</dbReference>
<dbReference type="PaxDb" id="272559-BF9343_1030"/>
<dbReference type="InterPro" id="IPR055180">
    <property type="entry name" value="HsdR_RecA-like_helicase_dom_2"/>
</dbReference>
<evidence type="ECO:0000256" key="2">
    <source>
        <dbReference type="ARBA" id="ARBA00008598"/>
    </source>
</evidence>
<dbReference type="InterPro" id="IPR027417">
    <property type="entry name" value="P-loop_NTPase"/>
</dbReference>
<keyword evidence="9 10" id="KW-0238">DNA-binding</keyword>
<organism evidence="11 12">
    <name type="scientific">Bacteroides fragilis (strain ATCC 25285 / DSM 2151 / CCUG 4856 / JCM 11019 / LMG 10263 / NCTC 9343 / Onslow / VPI 2553 / EN-2)</name>
    <dbReference type="NCBI Taxonomy" id="272559"/>
    <lineage>
        <taxon>Bacteria</taxon>
        <taxon>Pseudomonadati</taxon>
        <taxon>Bacteroidota</taxon>
        <taxon>Bacteroidia</taxon>
        <taxon>Bacteroidales</taxon>
        <taxon>Bacteroidaceae</taxon>
        <taxon>Bacteroides</taxon>
    </lineage>
</organism>
<dbReference type="HOGENOM" id="CLU_005762_0_1_10"/>
<dbReference type="PANTHER" id="PTHR30195:SF15">
    <property type="entry name" value="TYPE I RESTRICTION ENZYME HINDI ENDONUCLEASE SUBUNIT"/>
    <property type="match status" value="1"/>
</dbReference>
<evidence type="ECO:0000256" key="1">
    <source>
        <dbReference type="ARBA" id="ARBA00000851"/>
    </source>
</evidence>
<proteinExistence type="inferred from homology"/>
<evidence type="ECO:0000256" key="10">
    <source>
        <dbReference type="RuleBase" id="RU364115"/>
    </source>
</evidence>
<keyword evidence="6" id="KW-0255">Endonuclease</keyword>
<dbReference type="Proteomes" id="UP000006731">
    <property type="component" value="Chromosome"/>
</dbReference>
<dbReference type="Pfam" id="PF18766">
    <property type="entry name" value="SWI2_SNF2"/>
    <property type="match status" value="1"/>
</dbReference>
<dbReference type="Pfam" id="PF22679">
    <property type="entry name" value="T1R_D3-like"/>
    <property type="match status" value="1"/>
</dbReference>
<dbReference type="GO" id="GO:0009307">
    <property type="term" value="P:DNA restriction-modification system"/>
    <property type="evidence" value="ECO:0007669"/>
    <property type="project" value="UniProtKB-KW"/>
</dbReference>
<keyword evidence="8 10" id="KW-0067">ATP-binding</keyword>
<evidence type="ECO:0000256" key="7">
    <source>
        <dbReference type="ARBA" id="ARBA00022801"/>
    </source>
</evidence>
<keyword evidence="5 10" id="KW-0680">Restriction system</keyword>
<dbReference type="REBASE" id="378129">
    <property type="entry name" value="Bfr9343IIP"/>
</dbReference>
<evidence type="ECO:0000256" key="8">
    <source>
        <dbReference type="ARBA" id="ARBA00022840"/>
    </source>
</evidence>
<evidence type="ECO:0000313" key="11">
    <source>
        <dbReference type="EMBL" id="CAH06811.1"/>
    </source>
</evidence>
<evidence type="ECO:0000256" key="3">
    <source>
        <dbReference type="ARBA" id="ARBA00022722"/>
    </source>
</evidence>
<accession>A0A380YVM2</accession>
<dbReference type="REBASE" id="312892">
    <property type="entry name" value="BfaSIVP"/>
</dbReference>
<dbReference type="InterPro" id="IPR004473">
    <property type="entry name" value="Restrct_endonuc_typeI_HsdR"/>
</dbReference>
<dbReference type="Gene3D" id="3.40.50.300">
    <property type="entry name" value="P-loop containing nucleotide triphosphate hydrolases"/>
    <property type="match status" value="2"/>
</dbReference>
<dbReference type="GO" id="GO:0005524">
    <property type="term" value="F:ATP binding"/>
    <property type="evidence" value="ECO:0007669"/>
    <property type="project" value="UniProtKB-KW"/>
</dbReference>
<accession>Q5LGC9</accession>
<dbReference type="CDD" id="cd18800">
    <property type="entry name" value="SF2_C_EcoR124I-like"/>
    <property type="match status" value="1"/>
</dbReference>
<comment type="function">
    <text evidence="10">Subunit R is required for both nuclease and ATPase activities, but not for modification.</text>
</comment>
<evidence type="ECO:0000313" key="12">
    <source>
        <dbReference type="Proteomes" id="UP000006731"/>
    </source>
</evidence>
<keyword evidence="7 10" id="KW-0378">Hydrolase</keyword>
<keyword evidence="3" id="KW-0540">Nuclease</keyword>
<evidence type="ECO:0000256" key="5">
    <source>
        <dbReference type="ARBA" id="ARBA00022747"/>
    </source>
</evidence>
<dbReference type="InterPro" id="IPR014001">
    <property type="entry name" value="Helicase_ATP-bd"/>
</dbReference>
<dbReference type="BioCyc" id="BFRA272559:G1GHZ-1124-MONOMER"/>
<comment type="catalytic activity">
    <reaction evidence="1 10">
        <text>Endonucleolytic cleavage of DNA to give random double-stranded fragments with terminal 5'-phosphates, ATP is simultaneously hydrolyzed.</text>
        <dbReference type="EC" id="3.1.21.3"/>
    </reaction>
</comment>
<dbReference type="SMART" id="SM00487">
    <property type="entry name" value="DEXDc"/>
    <property type="match status" value="1"/>
</dbReference>
<dbReference type="GO" id="GO:0009035">
    <property type="term" value="F:type I site-specific deoxyribonuclease activity"/>
    <property type="evidence" value="ECO:0007669"/>
    <property type="project" value="UniProtKB-EC"/>
</dbReference>
<evidence type="ECO:0000256" key="9">
    <source>
        <dbReference type="ARBA" id="ARBA00023125"/>
    </source>
</evidence>